<organism evidence="1 2">
    <name type="scientific">phage Lak_Megaphage_RVC_AP3_GC26</name>
    <dbReference type="NCBI Taxonomy" id="3109225"/>
    <lineage>
        <taxon>Viruses</taxon>
        <taxon>Duplodnaviria</taxon>
        <taxon>Heunggongvirae</taxon>
        <taxon>Uroviricota</taxon>
        <taxon>Caudoviricetes</taxon>
        <taxon>Caudoviricetes code 15 clade</taxon>
    </lineage>
</organism>
<evidence type="ECO:0000313" key="1">
    <source>
        <dbReference type="EMBL" id="WQJ51326.1"/>
    </source>
</evidence>
<dbReference type="Proteomes" id="UP001348805">
    <property type="component" value="Segment"/>
</dbReference>
<name>A0ABZ0Z2R5_9CAUD</name>
<accession>A0ABZ0Z2R5</accession>
<sequence>MNKKMNNKQKKALYESIMKSVAKTVKSKLNENVNASGMCFVGYVEDSTDGMALFPSFHLFRTYGDAVKYVEKECDYSSAYDYVGGQIWDGNIWDTNVDLPDYYNEGSEVAGGFVLDSIDFE</sequence>
<reference evidence="1 2" key="1">
    <citation type="submission" date="2023-11" db="EMBL/GenBank/DDBJ databases">
        <authorList>
            <person name="Cook R."/>
            <person name="Crisci M."/>
            <person name="Pye H."/>
            <person name="Adriaenssens E."/>
            <person name="Santini J."/>
        </authorList>
    </citation>
    <scope>NUCLEOTIDE SEQUENCE [LARGE SCALE GENOMIC DNA]</scope>
    <source>
        <strain evidence="1">Lak_Megaphage_RVC_AP3_GC26</strain>
    </source>
</reference>
<keyword evidence="2" id="KW-1185">Reference proteome</keyword>
<protein>
    <submittedName>
        <fullName evidence="1">Uncharacterized protein</fullName>
    </submittedName>
</protein>
<dbReference type="EMBL" id="OR769219">
    <property type="protein sequence ID" value="WQJ51326.1"/>
    <property type="molecule type" value="Genomic_DNA"/>
</dbReference>
<proteinExistence type="predicted"/>
<evidence type="ECO:0000313" key="2">
    <source>
        <dbReference type="Proteomes" id="UP001348805"/>
    </source>
</evidence>